<feature type="binding site" evidence="4">
    <location>
        <begin position="11"/>
        <end position="15"/>
    </location>
    <ligand>
        <name>ATP</name>
        <dbReference type="ChEBI" id="CHEBI:30616"/>
    </ligand>
</feature>
<dbReference type="Proteomes" id="UP000424462">
    <property type="component" value="Chromosome"/>
</dbReference>
<dbReference type="PANTHER" id="PTHR23407">
    <property type="entry name" value="ATPASE INHIBITOR/5-FORMYLTETRAHYDROFOLATE CYCLO-LIGASE"/>
    <property type="match status" value="1"/>
</dbReference>
<evidence type="ECO:0000256" key="3">
    <source>
        <dbReference type="ARBA" id="ARBA00022840"/>
    </source>
</evidence>
<evidence type="ECO:0000256" key="1">
    <source>
        <dbReference type="ARBA" id="ARBA00010638"/>
    </source>
</evidence>
<dbReference type="InterPro" id="IPR002698">
    <property type="entry name" value="FTHF_cligase"/>
</dbReference>
<reference evidence="6 7" key="1">
    <citation type="submission" date="2019-11" db="EMBL/GenBank/DDBJ databases">
        <title>Complete genome sequence of Corynebacterium kalinowskii 1959, a novel Corynebacterium species isolated from soil of a small paddock in Vilsendorf, Germany.</title>
        <authorList>
            <person name="Schaffert L."/>
            <person name="Ruwe M."/>
            <person name="Milse J."/>
            <person name="Hanuschka K."/>
            <person name="Ortseifen V."/>
            <person name="Droste J."/>
            <person name="Brandt D."/>
            <person name="Schlueter L."/>
            <person name="Kutter Y."/>
            <person name="Vinke S."/>
            <person name="Viehoefer P."/>
            <person name="Jacob L."/>
            <person name="Luebke N.-C."/>
            <person name="Schulte-Berndt E."/>
            <person name="Hain C."/>
            <person name="Linder M."/>
            <person name="Schmidt P."/>
            <person name="Wollenschlaeger L."/>
            <person name="Luttermann T."/>
            <person name="Thieme E."/>
            <person name="Hassa J."/>
            <person name="Haak M."/>
            <person name="Wittchen M."/>
            <person name="Mentz A."/>
            <person name="Persicke M."/>
            <person name="Busche T."/>
            <person name="Ruckert C."/>
        </authorList>
    </citation>
    <scope>NUCLEOTIDE SEQUENCE [LARGE SCALE GENOMIC DNA]</scope>
    <source>
        <strain evidence="6 7">2039</strain>
    </source>
</reference>
<keyword evidence="6" id="KW-0436">Ligase</keyword>
<name>A0A6B8VUI0_9CORY</name>
<organism evidence="6 7">
    <name type="scientific">Corynebacterium occultum</name>
    <dbReference type="NCBI Taxonomy" id="2675219"/>
    <lineage>
        <taxon>Bacteria</taxon>
        <taxon>Bacillati</taxon>
        <taxon>Actinomycetota</taxon>
        <taxon>Actinomycetes</taxon>
        <taxon>Mycobacteriales</taxon>
        <taxon>Corynebacteriaceae</taxon>
        <taxon>Corynebacterium</taxon>
    </lineage>
</organism>
<evidence type="ECO:0000256" key="5">
    <source>
        <dbReference type="RuleBase" id="RU361279"/>
    </source>
</evidence>
<comment type="cofactor">
    <cofactor evidence="5">
        <name>Mg(2+)</name>
        <dbReference type="ChEBI" id="CHEBI:18420"/>
    </cofactor>
</comment>
<dbReference type="GO" id="GO:0035999">
    <property type="term" value="P:tetrahydrofolate interconversion"/>
    <property type="evidence" value="ECO:0007669"/>
    <property type="project" value="TreeGrafter"/>
</dbReference>
<dbReference type="GO" id="GO:0046872">
    <property type="term" value="F:metal ion binding"/>
    <property type="evidence" value="ECO:0007669"/>
    <property type="project" value="UniProtKB-KW"/>
</dbReference>
<comment type="catalytic activity">
    <reaction evidence="5">
        <text>(6S)-5-formyl-5,6,7,8-tetrahydrofolate + ATP = (6R)-5,10-methenyltetrahydrofolate + ADP + phosphate</text>
        <dbReference type="Rhea" id="RHEA:10488"/>
        <dbReference type="ChEBI" id="CHEBI:30616"/>
        <dbReference type="ChEBI" id="CHEBI:43474"/>
        <dbReference type="ChEBI" id="CHEBI:57455"/>
        <dbReference type="ChEBI" id="CHEBI:57457"/>
        <dbReference type="ChEBI" id="CHEBI:456216"/>
        <dbReference type="EC" id="6.3.3.2"/>
    </reaction>
</comment>
<evidence type="ECO:0000256" key="2">
    <source>
        <dbReference type="ARBA" id="ARBA00022741"/>
    </source>
</evidence>
<dbReference type="EMBL" id="CP046455">
    <property type="protein sequence ID" value="QGU06769.1"/>
    <property type="molecule type" value="Genomic_DNA"/>
</dbReference>
<keyword evidence="5" id="KW-0460">Magnesium</keyword>
<keyword evidence="7" id="KW-1185">Reference proteome</keyword>
<feature type="binding site" evidence="4">
    <location>
        <position position="59"/>
    </location>
    <ligand>
        <name>substrate</name>
    </ligand>
</feature>
<proteinExistence type="inferred from homology"/>
<dbReference type="Pfam" id="PF01812">
    <property type="entry name" value="5-FTHF_cyc-lig"/>
    <property type="match status" value="1"/>
</dbReference>
<dbReference type="InterPro" id="IPR024185">
    <property type="entry name" value="FTHF_cligase-like_sf"/>
</dbReference>
<evidence type="ECO:0000256" key="4">
    <source>
        <dbReference type="PIRSR" id="PIRSR006806-1"/>
    </source>
</evidence>
<dbReference type="GO" id="GO:0030272">
    <property type="term" value="F:5-formyltetrahydrofolate cyclo-ligase activity"/>
    <property type="evidence" value="ECO:0007669"/>
    <property type="project" value="UniProtKB-EC"/>
</dbReference>
<keyword evidence="3 4" id="KW-0067">ATP-binding</keyword>
<keyword evidence="2 4" id="KW-0547">Nucleotide-binding</keyword>
<feature type="binding site" evidence="4">
    <location>
        <position position="64"/>
    </location>
    <ligand>
        <name>substrate</name>
    </ligand>
</feature>
<keyword evidence="5" id="KW-0479">Metal-binding</keyword>
<dbReference type="InterPro" id="IPR037171">
    <property type="entry name" value="NagB/RpiA_transferase-like"/>
</dbReference>
<feature type="binding site" evidence="4">
    <location>
        <begin position="142"/>
        <end position="150"/>
    </location>
    <ligand>
        <name>ATP</name>
        <dbReference type="ChEBI" id="CHEBI:30616"/>
    </ligand>
</feature>
<dbReference type="GO" id="GO:0009396">
    <property type="term" value="P:folic acid-containing compound biosynthetic process"/>
    <property type="evidence" value="ECO:0007669"/>
    <property type="project" value="TreeGrafter"/>
</dbReference>
<dbReference type="PIRSF" id="PIRSF006806">
    <property type="entry name" value="FTHF_cligase"/>
    <property type="match status" value="1"/>
</dbReference>
<accession>A0A6B8VUI0</accession>
<dbReference type="AlphaFoldDB" id="A0A6B8VUI0"/>
<evidence type="ECO:0000313" key="6">
    <source>
        <dbReference type="EMBL" id="QGU06769.1"/>
    </source>
</evidence>
<dbReference type="NCBIfam" id="TIGR02727">
    <property type="entry name" value="MTHFS_bact"/>
    <property type="match status" value="1"/>
</dbReference>
<dbReference type="KEGG" id="cok:COCCU_04105"/>
<gene>
    <name evidence="6" type="ORF">COCCU_04105</name>
</gene>
<sequence>MDNKADIREAKKKMRALLTQSRKDMSDGDLHREDSAVASYTASLLRARSGTPATIAAYIPRRGEPGGGILLNALHTQAPTILLPISGPGGILEWSSYKGDSQLRPGRLSISEPTGERFPTAELLNCDMIFVPALAVTPEGVRLGKGGGYYDRALAELEEISGGNPPITAVLLYNGEIRDDLPVEEHDKPVDIIITPTGIRYLNDRARLGTTY</sequence>
<protein>
    <recommendedName>
        <fullName evidence="5">5-formyltetrahydrofolate cyclo-ligase</fullName>
        <ecNumber evidence="5">6.3.3.2</ecNumber>
    </recommendedName>
</protein>
<comment type="similarity">
    <text evidence="1 5">Belongs to the 5-formyltetrahydrofolate cyclo-ligase family.</text>
</comment>
<evidence type="ECO:0000313" key="7">
    <source>
        <dbReference type="Proteomes" id="UP000424462"/>
    </source>
</evidence>
<dbReference type="SUPFAM" id="SSF100950">
    <property type="entry name" value="NagB/RpiA/CoA transferase-like"/>
    <property type="match status" value="1"/>
</dbReference>
<dbReference type="GO" id="GO:0005524">
    <property type="term" value="F:ATP binding"/>
    <property type="evidence" value="ECO:0007669"/>
    <property type="project" value="UniProtKB-KW"/>
</dbReference>
<dbReference type="RefSeq" id="WP_231598857.1">
    <property type="nucleotide sequence ID" value="NZ_CP046455.1"/>
</dbReference>
<dbReference type="EC" id="6.3.3.2" evidence="5"/>
<dbReference type="PANTHER" id="PTHR23407:SF1">
    <property type="entry name" value="5-FORMYLTETRAHYDROFOLATE CYCLO-LIGASE"/>
    <property type="match status" value="1"/>
</dbReference>
<dbReference type="Gene3D" id="3.40.50.10420">
    <property type="entry name" value="NagB/RpiA/CoA transferase-like"/>
    <property type="match status" value="1"/>
</dbReference>